<feature type="region of interest" description="Disordered" evidence="2">
    <location>
        <begin position="1"/>
        <end position="23"/>
    </location>
</feature>
<evidence type="ECO:0000259" key="4">
    <source>
        <dbReference type="PROSITE" id="PS50268"/>
    </source>
</evidence>
<dbReference type="InterPro" id="IPR011049">
    <property type="entry name" value="Serralysin-like_metalloprot_C"/>
</dbReference>
<organism evidence="5 6">
    <name type="scientific">Shewanella nanhaiensis</name>
    <dbReference type="NCBI Taxonomy" id="2864872"/>
    <lineage>
        <taxon>Bacteria</taxon>
        <taxon>Pseudomonadati</taxon>
        <taxon>Pseudomonadota</taxon>
        <taxon>Gammaproteobacteria</taxon>
        <taxon>Alteromonadales</taxon>
        <taxon>Shewanellaceae</taxon>
        <taxon>Shewanella</taxon>
    </lineage>
</organism>
<keyword evidence="1" id="KW-0106">Calcium</keyword>
<dbReference type="RefSeq" id="WP_220111905.1">
    <property type="nucleotide sequence ID" value="NZ_JAHZST010000038.1"/>
</dbReference>
<dbReference type="PROSITE" id="PS50234">
    <property type="entry name" value="VWFA"/>
    <property type="match status" value="1"/>
</dbReference>
<dbReference type="InterPro" id="IPR002126">
    <property type="entry name" value="Cadherin-like_dom"/>
</dbReference>
<proteinExistence type="predicted"/>
<dbReference type="InterPro" id="IPR010221">
    <property type="entry name" value="VCBS_dom"/>
</dbReference>
<dbReference type="Pfam" id="PF17963">
    <property type="entry name" value="Big_9"/>
    <property type="match status" value="1"/>
</dbReference>
<dbReference type="CDD" id="cd00198">
    <property type="entry name" value="vWFA"/>
    <property type="match status" value="1"/>
</dbReference>
<dbReference type="Pfam" id="PF13519">
    <property type="entry name" value="VWA_2"/>
    <property type="match status" value="1"/>
</dbReference>
<dbReference type="NCBIfam" id="TIGR01965">
    <property type="entry name" value="VCBS_repeat"/>
    <property type="match status" value="14"/>
</dbReference>
<dbReference type="SMART" id="SM00112">
    <property type="entry name" value="CA"/>
    <property type="match status" value="2"/>
</dbReference>
<dbReference type="Proteomes" id="UP001195963">
    <property type="component" value="Unassembled WGS sequence"/>
</dbReference>
<sequence length="2723" mass="286318">MGADSANITQISNSTGESNPVSQSAVISGSFGTLTISADGNYTYQLSTELETVQSLTVGEIITDIFTYQLTDSDGDSVELTLSINITGTNDAPIITPPDDRNRDGYDTGTTIEAGNLDDGTPVAGVSTATGTLEATDIDNQASLSWSGNASGAFGYFTIDATTGEWVYTLDNGLADSLIEGQLVEESFIVTVTDEFGESDTHTVTITVNGTNDSPVITSTTEDAFGDVLEAGVQDGGNNPEPGILQVSGILTAHDVDQGAILTWSGNAAGTYGNFSIDPNTGSWTYLLNDNNLVDSLASGEQHEEVFLVTVIDEFGAIATQEVTVLVTGTNDLPILNLDDSGGVTRNATTPNLNDTGVLSFSDVDTGDIHTISESYLNNISWSGGLISDQLSATQITSLIDGFSVDTNGWDYTILNTLVQFLAEDETITLSFNVTVTDNNGAYDTETVNITIYGTNDEPLLIVTPLGSVTEDTSNPMLSDSGTLSYTDGNATDTHTLTEIYNSDINWNGGVLENQLSTAEIASLIDGFNVDNSGWSYNIPNSLVQFLALGETITLSFNITVTDNRGGSDTELVTITINGTNDNPMLTVDTTGNVIEDLNAVNLLLSDSGNLSFTDVDVNNTHSTSEVYNSDISWSHGTLSDELSALEIQSLIDGFSVDSDSWDYSILNSLVQFLAAGETITLSFDVTVSDNDGGSDTQTVSLTINGTNDEPVLTVDTSGSVTEDDSSPNLTDTGALSFTDVDVNNTHSTSEVYNSDISWSHGLLSDELSALEIQSLIDGFTVDSGSWDYSILNSLVQFLALGETITLSFDVTLSDNDGGSDTQTVSLTINGTNDAPVLTVDVSGSVTEDDSSPNLTDTGALSFTDVDVNNIHSTSEVYNSDISWSHGLLSDELSALEIQTLINGFSVDSDSWDYSILNSLVQFLALGETITLSFDVTVSDNDGGSDTQTASLTINGTNDEPVLTVDVSGSVTEDDSSPNLTDTGALSFTDVDVNNIHSTSEVYNSDISWSHGTLSDELSALEIQSLIDGFSVDSDSWDYSILNSLVQFLAAGETITLSFDVTVSDNDGGSDTQTVSLTINGTNDNPVLTVDVSGSVTEDDSSPNLTDTGALSFTDVDVNNTHSTSEVYNSDISWSHGTLSDELSTLEIQSLIDGFSVDSDSWDYSILNSLVQFLAAGETITLSFDVTVSDNDGGSDTQTVSLTINGTNDEPVLTVDTSGSVTEDDSSPNLTDTGALSFTDVDVNNIHSTSEVYNSDISWSHGTLSDELSALEIQTLIDGFSVDSDSWDYSILNSLVQFLALGETITLSFDVTVSDNDGGSDTQTVSLTINGTNDAPVLTVDTSGSITEDDSSPNLTDTGALSFTDVDVNNIHSTSEVYNSDISWSHGTLSDELSALEIQSLIDGFSVDNDSWDYSILNSLVQFLAAGETITLSFDVTVSDNNGGSDTQTVSLTINGTNDEPVLTVNTSGSVTEDDSSPNLTDTGALSFTDVDVNNIHSTSEVYNSDISWSHGTLSDELSALEIQSLIDGFSVDSDSWDYSILNSLVQFLALGETITLSFDATASDNDGGSDTQTVSLTINGTNDEPVLTVDTSGSVTEDLNVVNLQLTDSGNLSIFDIDVNDTHTVSHALSGTVTWSDGTLTQGQIDDLVAGFTSDGNSWDYSINNSLVQFLDVNETITLSFLVTVDDGNGGSDSELVTITIHGAKDLAEVVSISPIILSEEGLNNGIIDNIGDPSDTTNATVNSGTLSFTDLDSELFTLNLTGPSGLTSGGEAVNWTWSAGTQTLTGSTSSGVVMTITLGAVTNSGINFSLDYTVSLFAPLDHPTNDTEDIISLDFGVTINDGSGDTATVLTVTIEDDAPLDEVDEMANPNLTQIVNQFVTGDLFDPGADGFGDISFDVITPGLHSNGFELIYTMNGDTLTATANGVEVFTLQAILDANGHYDYKLTLLQQIDVESLIDFDLANSPAGNNPIYYIDSDGSIYAQDNQAANPIATITGSVNGGASNLNSNSSGLGVGPQASIGTGEVITIDYGTDGTGLTSISLGTGNNGNHTGTTVIQYIVTYSDNTTKVVNTTINGTLIIEELAPSGLSISSVDIAYVSGEAFQIIGLASTGIITDQPIDIEFAYAATDNDGDAVIFTDTNNGHFIVTLIPENYVPNALNNIYNVDQGSSVSGNIIEDDTGNGRDRDADGDTLTVTHINGDALVFDNNGNAHIAVSGGMLSIKADGSYIFTHNGNANLSNGFSYTINDGNGDTDTADVEILVFAHQTLNPGDDSLNITGDTQDLVIGDTTGIIPGQNYNIAFIIDTSGSMGSTAVNTAEQQLLAVYSQLITYAVQNNSGVINTLLVDFDTAASQLISINLTDPNALQLLSNALATMTSGGATNYYDAFSTAYDWFQNGVPATNDGNNITYFITDGQPTTDNGHPGNYYQNALNAFALLNTLSTVQAIGLGGDIDTNVLVNFDTDGNILNNVDVNDLADSILATNLLPGSDTVNAGGGDDILFGDLVEFAGISGQGYEALREYVANNTLLNISDITTSDVHQYVSQNASEFDISRSDDSGDTLIGGEGNDILLGQGGDDQLIGGVGSDTIIGGKGNDTLDVGQDNDIDILIWGAASEDNAHDTVKNFDFFHEDKLDISDLLVNEQTGNLEDFLSFNFAAGDTIITLDTNGSALGGDVMTITLEGVNLFTEYGVILDGDYDNNDYATIIAGLLDDKALVVDVI</sequence>
<dbReference type="InterPro" id="IPR002035">
    <property type="entry name" value="VWF_A"/>
</dbReference>
<keyword evidence="6" id="KW-1185">Reference proteome</keyword>
<dbReference type="EMBL" id="JAHZST010000038">
    <property type="protein sequence ID" value="MBW8186703.1"/>
    <property type="molecule type" value="Genomic_DNA"/>
</dbReference>
<evidence type="ECO:0000256" key="1">
    <source>
        <dbReference type="ARBA" id="ARBA00022837"/>
    </source>
</evidence>
<dbReference type="SUPFAM" id="SSF53300">
    <property type="entry name" value="vWA-like"/>
    <property type="match status" value="1"/>
</dbReference>
<dbReference type="Gene3D" id="2.60.40.10">
    <property type="entry name" value="Immunoglobulins"/>
    <property type="match status" value="6"/>
</dbReference>
<name>A0ABS7EBL1_9GAMM</name>
<dbReference type="InterPro" id="IPR040853">
    <property type="entry name" value="RapA2_cadherin-like"/>
</dbReference>
<dbReference type="PROSITE" id="PS00330">
    <property type="entry name" value="HEMOLYSIN_CALCIUM"/>
    <property type="match status" value="2"/>
</dbReference>
<evidence type="ECO:0000313" key="6">
    <source>
        <dbReference type="Proteomes" id="UP001195963"/>
    </source>
</evidence>
<dbReference type="Pfam" id="PF00353">
    <property type="entry name" value="HemolysinCabind"/>
    <property type="match status" value="2"/>
</dbReference>
<feature type="domain" description="VWFA" evidence="3">
    <location>
        <begin position="2301"/>
        <end position="2487"/>
    </location>
</feature>
<dbReference type="PROSITE" id="PS50268">
    <property type="entry name" value="CADHERIN_2"/>
    <property type="match status" value="1"/>
</dbReference>
<gene>
    <name evidence="5" type="ORF">K0625_24145</name>
</gene>
<dbReference type="InterPro" id="IPR018511">
    <property type="entry name" value="Hemolysin-typ_Ca-bd_CS"/>
</dbReference>
<comment type="caution">
    <text evidence="5">The sequence shown here is derived from an EMBL/GenBank/DDBJ whole genome shotgun (WGS) entry which is preliminary data.</text>
</comment>
<dbReference type="Pfam" id="PF17803">
    <property type="entry name" value="Cadherin_4"/>
    <property type="match status" value="1"/>
</dbReference>
<evidence type="ECO:0000313" key="5">
    <source>
        <dbReference type="EMBL" id="MBW8186703.1"/>
    </source>
</evidence>
<dbReference type="SUPFAM" id="SSF51120">
    <property type="entry name" value="beta-Roll"/>
    <property type="match status" value="1"/>
</dbReference>
<dbReference type="InterPro" id="IPR013783">
    <property type="entry name" value="Ig-like_fold"/>
</dbReference>
<dbReference type="PRINTS" id="PR00313">
    <property type="entry name" value="CABNDNGRPT"/>
</dbReference>
<reference evidence="5 6" key="1">
    <citation type="submission" date="2021-07" db="EMBL/GenBank/DDBJ databases">
        <title>Shewanella sp. nov, isolated from SCS.</title>
        <authorList>
            <person name="Cao W.R."/>
        </authorList>
    </citation>
    <scope>NUCLEOTIDE SEQUENCE [LARGE SCALE GENOMIC DNA]</scope>
    <source>
        <strain evidence="5 6">NR704-98</strain>
    </source>
</reference>
<protein>
    <submittedName>
        <fullName evidence="5">VCBS domain-containing protein</fullName>
    </submittedName>
</protein>
<dbReference type="InterPro" id="IPR001343">
    <property type="entry name" value="Hemolysn_Ca-bd"/>
</dbReference>
<dbReference type="SMART" id="SM00327">
    <property type="entry name" value="VWA"/>
    <property type="match status" value="1"/>
</dbReference>
<dbReference type="Gene3D" id="3.40.50.410">
    <property type="entry name" value="von Willebrand factor, type A domain"/>
    <property type="match status" value="1"/>
</dbReference>
<dbReference type="InterPro" id="IPR036465">
    <property type="entry name" value="vWFA_dom_sf"/>
</dbReference>
<accession>A0ABS7EBL1</accession>
<feature type="domain" description="Cadherin" evidence="4">
    <location>
        <begin position="120"/>
        <end position="217"/>
    </location>
</feature>
<evidence type="ECO:0000256" key="2">
    <source>
        <dbReference type="SAM" id="MobiDB-lite"/>
    </source>
</evidence>
<evidence type="ECO:0000259" key="3">
    <source>
        <dbReference type="PROSITE" id="PS50234"/>
    </source>
</evidence>